<organism evidence="1 2">
    <name type="scientific">Flavilitoribacter nigricans (strain ATCC 23147 / DSM 23189 / NBRC 102662 / NCIMB 1420 / SS-2)</name>
    <name type="common">Lewinella nigricans</name>
    <dbReference type="NCBI Taxonomy" id="1122177"/>
    <lineage>
        <taxon>Bacteria</taxon>
        <taxon>Pseudomonadati</taxon>
        <taxon>Bacteroidota</taxon>
        <taxon>Saprospiria</taxon>
        <taxon>Saprospirales</taxon>
        <taxon>Lewinellaceae</taxon>
        <taxon>Flavilitoribacter</taxon>
    </lineage>
</organism>
<name>A0A2D0N8F0_FLAN2</name>
<dbReference type="OrthoDB" id="958801at2"/>
<sequence length="226" mass="25398">MKSFQFLLGTFVLVFSLTSCSSEVERDQDTDSIKIEIKADTDEIKKDIDDGMDDLNEGLSEMTSGLAKMVESFTTNDQGENIPAADFRDLKAILPDRLLRMDRIEHTGERSGVKGLQVSVAEAKYEDDDRYLEVALVDGGSLPLAGLANMGWSMAEVDKETKNGYERTTVIDGHKAFEKYNSRWEEGELVVLYQDRFIITLKGKGIDADDLRRALNKIDLDELEEL</sequence>
<dbReference type="RefSeq" id="WP_099151816.1">
    <property type="nucleotide sequence ID" value="NZ_PDUD01000024.1"/>
</dbReference>
<evidence type="ECO:0000313" key="2">
    <source>
        <dbReference type="Proteomes" id="UP000223913"/>
    </source>
</evidence>
<dbReference type="EMBL" id="PDUD01000024">
    <property type="protein sequence ID" value="PHN04757.1"/>
    <property type="molecule type" value="Genomic_DNA"/>
</dbReference>
<proteinExistence type="predicted"/>
<accession>A0A2D0N8F0</accession>
<dbReference type="AlphaFoldDB" id="A0A2D0N8F0"/>
<dbReference type="PROSITE" id="PS51257">
    <property type="entry name" value="PROKAR_LIPOPROTEIN"/>
    <property type="match status" value="1"/>
</dbReference>
<keyword evidence="2" id="KW-1185">Reference proteome</keyword>
<reference evidence="1 2" key="1">
    <citation type="submission" date="2017-10" db="EMBL/GenBank/DDBJ databases">
        <title>The draft genome sequence of Lewinella nigricans NBRC 102662.</title>
        <authorList>
            <person name="Wang K."/>
        </authorList>
    </citation>
    <scope>NUCLEOTIDE SEQUENCE [LARGE SCALE GENOMIC DNA]</scope>
    <source>
        <strain evidence="1 2">NBRC 102662</strain>
    </source>
</reference>
<gene>
    <name evidence="1" type="ORF">CRP01_19780</name>
</gene>
<protein>
    <submittedName>
        <fullName evidence="1">Transposase</fullName>
    </submittedName>
</protein>
<comment type="caution">
    <text evidence="1">The sequence shown here is derived from an EMBL/GenBank/DDBJ whole genome shotgun (WGS) entry which is preliminary data.</text>
</comment>
<evidence type="ECO:0000313" key="1">
    <source>
        <dbReference type="EMBL" id="PHN04757.1"/>
    </source>
</evidence>
<dbReference type="Proteomes" id="UP000223913">
    <property type="component" value="Unassembled WGS sequence"/>
</dbReference>